<dbReference type="HOGENOM" id="CLU_2264189_0_0_1"/>
<name>A0A0C9Y565_9AGAR</name>
<dbReference type="EMBL" id="KN838561">
    <property type="protein sequence ID" value="KIK05292.1"/>
    <property type="molecule type" value="Genomic_DNA"/>
</dbReference>
<dbReference type="AlphaFoldDB" id="A0A0C9Y565"/>
<reference evidence="1 2" key="1">
    <citation type="submission" date="2014-04" db="EMBL/GenBank/DDBJ databases">
        <authorList>
            <consortium name="DOE Joint Genome Institute"/>
            <person name="Kuo A."/>
            <person name="Kohler A."/>
            <person name="Nagy L.G."/>
            <person name="Floudas D."/>
            <person name="Copeland A."/>
            <person name="Barry K.W."/>
            <person name="Cichocki N."/>
            <person name="Veneault-Fourrey C."/>
            <person name="LaButti K."/>
            <person name="Lindquist E.A."/>
            <person name="Lipzen A."/>
            <person name="Lundell T."/>
            <person name="Morin E."/>
            <person name="Murat C."/>
            <person name="Sun H."/>
            <person name="Tunlid A."/>
            <person name="Henrissat B."/>
            <person name="Grigoriev I.V."/>
            <person name="Hibbett D.S."/>
            <person name="Martin F."/>
            <person name="Nordberg H.P."/>
            <person name="Cantor M.N."/>
            <person name="Hua S.X."/>
        </authorList>
    </citation>
    <scope>NUCLEOTIDE SEQUENCE [LARGE SCALE GENOMIC DNA]</scope>
    <source>
        <strain evidence="1 2">LaAM-08-1</strain>
    </source>
</reference>
<reference evidence="2" key="2">
    <citation type="submission" date="2015-01" db="EMBL/GenBank/DDBJ databases">
        <title>Evolutionary Origins and Diversification of the Mycorrhizal Mutualists.</title>
        <authorList>
            <consortium name="DOE Joint Genome Institute"/>
            <consortium name="Mycorrhizal Genomics Consortium"/>
            <person name="Kohler A."/>
            <person name="Kuo A."/>
            <person name="Nagy L.G."/>
            <person name="Floudas D."/>
            <person name="Copeland A."/>
            <person name="Barry K.W."/>
            <person name="Cichocki N."/>
            <person name="Veneault-Fourrey C."/>
            <person name="LaButti K."/>
            <person name="Lindquist E.A."/>
            <person name="Lipzen A."/>
            <person name="Lundell T."/>
            <person name="Morin E."/>
            <person name="Murat C."/>
            <person name="Riley R."/>
            <person name="Ohm R."/>
            <person name="Sun H."/>
            <person name="Tunlid A."/>
            <person name="Henrissat B."/>
            <person name="Grigoriev I.V."/>
            <person name="Hibbett D.S."/>
            <person name="Martin F."/>
        </authorList>
    </citation>
    <scope>NUCLEOTIDE SEQUENCE [LARGE SCALE GENOMIC DNA]</scope>
    <source>
        <strain evidence="2">LaAM-08-1</strain>
    </source>
</reference>
<evidence type="ECO:0000313" key="1">
    <source>
        <dbReference type="EMBL" id="KIK05292.1"/>
    </source>
</evidence>
<accession>A0A0C9Y565</accession>
<proteinExistence type="predicted"/>
<sequence length="103" mass="11410">MTLHQRVWLNTSVSSLMPAYTTQHLCFEPSASVYDQHHRLEPNTSVSSQTLACTAAASPTPANCRWQDLVGTRWHGHHRGSPNVLGEENITSLLMYIASLPVP</sequence>
<dbReference type="Proteomes" id="UP000054477">
    <property type="component" value="Unassembled WGS sequence"/>
</dbReference>
<keyword evidence="2" id="KW-1185">Reference proteome</keyword>
<evidence type="ECO:0000313" key="2">
    <source>
        <dbReference type="Proteomes" id="UP000054477"/>
    </source>
</evidence>
<organism evidence="1 2">
    <name type="scientific">Laccaria amethystina LaAM-08-1</name>
    <dbReference type="NCBI Taxonomy" id="1095629"/>
    <lineage>
        <taxon>Eukaryota</taxon>
        <taxon>Fungi</taxon>
        <taxon>Dikarya</taxon>
        <taxon>Basidiomycota</taxon>
        <taxon>Agaricomycotina</taxon>
        <taxon>Agaricomycetes</taxon>
        <taxon>Agaricomycetidae</taxon>
        <taxon>Agaricales</taxon>
        <taxon>Agaricineae</taxon>
        <taxon>Hydnangiaceae</taxon>
        <taxon>Laccaria</taxon>
    </lineage>
</organism>
<protein>
    <submittedName>
        <fullName evidence="1">Uncharacterized protein</fullName>
    </submittedName>
</protein>
<gene>
    <name evidence="1" type="ORF">K443DRAFT_359851</name>
</gene>